<reference evidence="2" key="1">
    <citation type="journal article" date="2014" name="Int. J. Syst. Evol. Microbiol.">
        <title>Complete genome sequence of Corynebacterium casei LMG S-19264T (=DSM 44701T), isolated from a smear-ripened cheese.</title>
        <authorList>
            <consortium name="US DOE Joint Genome Institute (JGI-PGF)"/>
            <person name="Walter F."/>
            <person name="Albersmeier A."/>
            <person name="Kalinowski J."/>
            <person name="Ruckert C."/>
        </authorList>
    </citation>
    <scope>NUCLEOTIDE SEQUENCE</scope>
    <source>
        <strain evidence="2">JCM 4790</strain>
    </source>
</reference>
<evidence type="ECO:0000313" key="2">
    <source>
        <dbReference type="EMBL" id="GGX85233.1"/>
    </source>
</evidence>
<feature type="compositionally biased region" description="Gly residues" evidence="1">
    <location>
        <begin position="325"/>
        <end position="337"/>
    </location>
</feature>
<dbReference type="EMBL" id="BMVU01000022">
    <property type="protein sequence ID" value="GGX85233.1"/>
    <property type="molecule type" value="Genomic_DNA"/>
</dbReference>
<proteinExistence type="predicted"/>
<gene>
    <name evidence="2" type="ORF">GCM10010358_44150</name>
</gene>
<feature type="region of interest" description="Disordered" evidence="1">
    <location>
        <begin position="150"/>
        <end position="173"/>
    </location>
</feature>
<accession>A0A918NPC4</accession>
<organism evidence="2 3">
    <name type="scientific">Streptomyces minutiscleroticus</name>
    <dbReference type="NCBI Taxonomy" id="68238"/>
    <lineage>
        <taxon>Bacteria</taxon>
        <taxon>Bacillati</taxon>
        <taxon>Actinomycetota</taxon>
        <taxon>Actinomycetes</taxon>
        <taxon>Kitasatosporales</taxon>
        <taxon>Streptomycetaceae</taxon>
        <taxon>Streptomyces</taxon>
    </lineage>
</organism>
<feature type="compositionally biased region" description="Gly residues" evidence="1">
    <location>
        <begin position="298"/>
        <end position="318"/>
    </location>
</feature>
<reference evidence="2" key="2">
    <citation type="submission" date="2020-09" db="EMBL/GenBank/DDBJ databases">
        <authorList>
            <person name="Sun Q."/>
            <person name="Ohkuma M."/>
        </authorList>
    </citation>
    <scope>NUCLEOTIDE SEQUENCE</scope>
    <source>
        <strain evidence="2">JCM 4790</strain>
    </source>
</reference>
<comment type="caution">
    <text evidence="2">The sequence shown here is derived from an EMBL/GenBank/DDBJ whole genome shotgun (WGS) entry which is preliminary data.</text>
</comment>
<name>A0A918NPC4_9ACTN</name>
<protein>
    <recommendedName>
        <fullName evidence="4">SWIM-type domain-containing protein</fullName>
    </recommendedName>
</protein>
<evidence type="ECO:0000313" key="3">
    <source>
        <dbReference type="Proteomes" id="UP000619244"/>
    </source>
</evidence>
<dbReference type="AlphaFoldDB" id="A0A918NPC4"/>
<sequence>MRVTPPARPRKLAKVPFVELADGRLQGVVSSGSDIGRVYVSSVAAGTYEFACSTNNNRPCGGARGTFCNHIRALVGEAVLQYGAGRVARYLKAETAAEEPDAQALTDAMTAARPPQGDTTAAAPVFSRFLRHLAYLELAPTTAPLPEMQWFPPTGSAAGGPQDGSGPDTGERADALTGTVDGLDEVLAAVDAFDQVLVAGLLRPRPAQAAGLSGLARAVAGSPLADRVAEAAEKAAAGSAAEDHFVALAAARTALLGSVHDALAARAEEVTGRSGGGATAPGPDGPDGTGASKDDLDGAGGSVEAGGTGGSGESGSTGGPDESGSTGGSVEAGGTGGSDEADEQRAANLLAAARSWLSDLARRGWQGLDHDVVAGSAQVVSAMLPVPGLRRLAVLLDGFAAELAASCPGAALERIPVRRWADLWARATLLTLPGAAHAPATGTATGRLLPLGVDVQEHATAVQAQVHAVFEPADGAAPRLVRASVSAPKPDTVVGAGLWQLLRPHMSLLAAAGEGRAMELTGMPVTAEGDLLWSDVHARPGEPADPFATARVALPAAADAVAAPLDRHPARLAVPVFLEGYAVRQDDDALTFTVAGHPLAVDTGRVPAAGPLTPGAVARSGACIGLLRWDAGTFGVQPLAVETTVRKKAVAVHAGAWAGGTTDKAGVRAEKAATDAVKVLRERAGKLLRT</sequence>
<evidence type="ECO:0008006" key="4">
    <source>
        <dbReference type="Google" id="ProtNLM"/>
    </source>
</evidence>
<dbReference type="Proteomes" id="UP000619244">
    <property type="component" value="Unassembled WGS sequence"/>
</dbReference>
<keyword evidence="3" id="KW-1185">Reference proteome</keyword>
<feature type="region of interest" description="Disordered" evidence="1">
    <location>
        <begin position="269"/>
        <end position="342"/>
    </location>
</feature>
<evidence type="ECO:0000256" key="1">
    <source>
        <dbReference type="SAM" id="MobiDB-lite"/>
    </source>
</evidence>